<evidence type="ECO:0000313" key="1">
    <source>
        <dbReference type="EMBL" id="RCR68286.1"/>
    </source>
</evidence>
<dbReference type="AlphaFoldDB" id="A0A368JML3"/>
<name>A0A368JML3_9BACT</name>
<protein>
    <submittedName>
        <fullName evidence="1">Uncharacterized protein</fullName>
    </submittedName>
</protein>
<organism evidence="1 2">
    <name type="scientific">Larkinella punicea</name>
    <dbReference type="NCBI Taxonomy" id="2315727"/>
    <lineage>
        <taxon>Bacteria</taxon>
        <taxon>Pseudomonadati</taxon>
        <taxon>Bacteroidota</taxon>
        <taxon>Cytophagia</taxon>
        <taxon>Cytophagales</taxon>
        <taxon>Spirosomataceae</taxon>
        <taxon>Larkinella</taxon>
    </lineage>
</organism>
<accession>A0A368JML3</accession>
<evidence type="ECO:0000313" key="2">
    <source>
        <dbReference type="Proteomes" id="UP000253383"/>
    </source>
</evidence>
<sequence length="74" mass="8476">MWLRLKLGHTTEEEFNQEVSRIGAIRIDGEALVFASSLEARTIEVYIDDVPFRYMKELVGKHVNGADLVRRVGE</sequence>
<reference evidence="1 2" key="1">
    <citation type="submission" date="2018-07" db="EMBL/GenBank/DDBJ databases">
        <title>Genome analysis of Larkinella rosea.</title>
        <authorList>
            <person name="Zhou Z."/>
            <person name="Wang G."/>
        </authorList>
    </citation>
    <scope>NUCLEOTIDE SEQUENCE [LARGE SCALE GENOMIC DNA]</scope>
    <source>
        <strain evidence="2">zzj9</strain>
    </source>
</reference>
<comment type="caution">
    <text evidence="1">The sequence shown here is derived from an EMBL/GenBank/DDBJ whole genome shotgun (WGS) entry which is preliminary data.</text>
</comment>
<dbReference type="EMBL" id="QOWE01000014">
    <property type="protein sequence ID" value="RCR68286.1"/>
    <property type="molecule type" value="Genomic_DNA"/>
</dbReference>
<keyword evidence="2" id="KW-1185">Reference proteome</keyword>
<proteinExistence type="predicted"/>
<gene>
    <name evidence="1" type="ORF">DUE52_17985</name>
</gene>
<dbReference type="Proteomes" id="UP000253383">
    <property type="component" value="Unassembled WGS sequence"/>
</dbReference>